<sequence>MAQPSSSCRELDERNTREAIFYKRLIAILLSNLAIQRTDDDGSIGRLNIEASSSQFEYLRNFVNGQGSIREVDRILKNAIKRPAYSACDYMAVFSVFLSGASYYFNLFTSKASEYWTLMNEHWDITIIAFTLVAGLIILRRQRWSRGLLIFLMIDVVFVISFFITWWRLIQEAEIKLMAAQAQFAEMPIACQPDKMSLWDKMWEKIAATNDCERYYETIKTNPTLQVTPAFALTHFVTTTFVQPLSYFGSVMSEFVDNATSKLNFVYKFPVVIALFSSFCVCVILIPFFWIGGSINFGFGPFFKFGIKGRRRNSNEKKERIERIYEEISPRMRLKDSDKTKRITSGRDNDPAAGGDTGDTTDVQLRERCKGKKCKCENKSGDGDVE</sequence>
<evidence type="ECO:0000256" key="3">
    <source>
        <dbReference type="ARBA" id="ARBA00015571"/>
    </source>
</evidence>
<dbReference type="AlphaFoldDB" id="A0A6J1RGF8"/>
<dbReference type="GeneID" id="112467431"/>
<dbReference type="GO" id="GO:0016020">
    <property type="term" value="C:membrane"/>
    <property type="evidence" value="ECO:0007669"/>
    <property type="project" value="UniProtKB-SubCell"/>
</dbReference>
<feature type="region of interest" description="Disordered" evidence="7">
    <location>
        <begin position="335"/>
        <end position="361"/>
    </location>
</feature>
<evidence type="ECO:0000256" key="4">
    <source>
        <dbReference type="ARBA" id="ARBA00022692"/>
    </source>
</evidence>
<accession>A0A6J1RGF8</accession>
<dbReference type="PANTHER" id="PTHR34093:SF1">
    <property type="entry name" value="CHLORIDE CHANNEL CLIC-LIKE PROTEIN 1"/>
    <property type="match status" value="1"/>
</dbReference>
<proteinExistence type="inferred from homology"/>
<dbReference type="Proteomes" id="UP000504618">
    <property type="component" value="Unplaced"/>
</dbReference>
<organism evidence="9 10">
    <name type="scientific">Temnothorax curvispinosus</name>
    <dbReference type="NCBI Taxonomy" id="300111"/>
    <lineage>
        <taxon>Eukaryota</taxon>
        <taxon>Metazoa</taxon>
        <taxon>Ecdysozoa</taxon>
        <taxon>Arthropoda</taxon>
        <taxon>Hexapoda</taxon>
        <taxon>Insecta</taxon>
        <taxon>Pterygota</taxon>
        <taxon>Neoptera</taxon>
        <taxon>Endopterygota</taxon>
        <taxon>Hymenoptera</taxon>
        <taxon>Apocrita</taxon>
        <taxon>Aculeata</taxon>
        <taxon>Formicoidea</taxon>
        <taxon>Formicidae</taxon>
        <taxon>Myrmicinae</taxon>
        <taxon>Temnothorax</taxon>
    </lineage>
</organism>
<feature type="transmembrane region" description="Helical" evidence="8">
    <location>
        <begin position="148"/>
        <end position="169"/>
    </location>
</feature>
<feature type="transmembrane region" description="Helical" evidence="8">
    <location>
        <begin position="125"/>
        <end position="141"/>
    </location>
</feature>
<feature type="transmembrane region" description="Helical" evidence="8">
    <location>
        <begin position="271"/>
        <end position="303"/>
    </location>
</feature>
<dbReference type="PANTHER" id="PTHR34093">
    <property type="entry name" value="CHLORIDE CHANNEL CLIC-LIKE PROTEIN 1"/>
    <property type="match status" value="1"/>
</dbReference>
<evidence type="ECO:0000256" key="7">
    <source>
        <dbReference type="SAM" id="MobiDB-lite"/>
    </source>
</evidence>
<dbReference type="OrthoDB" id="5837849at2759"/>
<comment type="similarity">
    <text evidence="2">Belongs to the chloride channel MCLC family.</text>
</comment>
<dbReference type="RefSeq" id="XP_024891831.1">
    <property type="nucleotide sequence ID" value="XM_025036063.1"/>
</dbReference>
<keyword evidence="5 8" id="KW-1133">Transmembrane helix</keyword>
<evidence type="ECO:0000313" key="9">
    <source>
        <dbReference type="Proteomes" id="UP000504618"/>
    </source>
</evidence>
<protein>
    <recommendedName>
        <fullName evidence="3">Chloride channel CLIC-like protein 1</fullName>
    </recommendedName>
</protein>
<dbReference type="Pfam" id="PF05934">
    <property type="entry name" value="MCLC"/>
    <property type="match status" value="1"/>
</dbReference>
<keyword evidence="6 8" id="KW-0472">Membrane</keyword>
<dbReference type="InterPro" id="IPR009231">
    <property type="entry name" value="Chloride_chnl_CLIC-like"/>
</dbReference>
<feature type="compositionally biased region" description="Basic and acidic residues" evidence="7">
    <location>
        <begin position="335"/>
        <end position="350"/>
    </location>
</feature>
<keyword evidence="4 8" id="KW-0812">Transmembrane</keyword>
<keyword evidence="9" id="KW-1185">Reference proteome</keyword>
<name>A0A6J1RGF8_9HYME</name>
<evidence type="ECO:0000256" key="5">
    <source>
        <dbReference type="ARBA" id="ARBA00022989"/>
    </source>
</evidence>
<dbReference type="GO" id="GO:0005254">
    <property type="term" value="F:chloride channel activity"/>
    <property type="evidence" value="ECO:0007669"/>
    <property type="project" value="TreeGrafter"/>
</dbReference>
<evidence type="ECO:0000313" key="10">
    <source>
        <dbReference type="RefSeq" id="XP_024891831.1"/>
    </source>
</evidence>
<evidence type="ECO:0000256" key="2">
    <source>
        <dbReference type="ARBA" id="ARBA00005944"/>
    </source>
</evidence>
<evidence type="ECO:0000256" key="8">
    <source>
        <dbReference type="SAM" id="Phobius"/>
    </source>
</evidence>
<dbReference type="GO" id="GO:0005783">
    <property type="term" value="C:endoplasmic reticulum"/>
    <property type="evidence" value="ECO:0007669"/>
    <property type="project" value="TreeGrafter"/>
</dbReference>
<evidence type="ECO:0000256" key="6">
    <source>
        <dbReference type="ARBA" id="ARBA00023136"/>
    </source>
</evidence>
<gene>
    <name evidence="10" type="primary">LOC112467431</name>
</gene>
<reference evidence="10" key="1">
    <citation type="submission" date="2025-08" db="UniProtKB">
        <authorList>
            <consortium name="RefSeq"/>
        </authorList>
    </citation>
    <scope>IDENTIFICATION</scope>
    <source>
        <tissue evidence="10">Whole body</tissue>
    </source>
</reference>
<comment type="subcellular location">
    <subcellularLocation>
        <location evidence="1">Membrane</location>
        <topology evidence="1">Multi-pass membrane protein</topology>
    </subcellularLocation>
</comment>
<feature type="transmembrane region" description="Helical" evidence="8">
    <location>
        <begin position="84"/>
        <end position="105"/>
    </location>
</feature>
<evidence type="ECO:0000256" key="1">
    <source>
        <dbReference type="ARBA" id="ARBA00004141"/>
    </source>
</evidence>